<name>A0A2P2GHX2_STREW</name>
<sequence>MRPPRLASVIERRLLVNYRVAPEAVAPLLPAPLRPQLVRGHAVAGICLLRLGSVRPAWAPAAVGLRSENAAHRIAVEWDGPDGVETGVYIPRRDTASLVNRWAGGRVFPGEHGHADFEVRETPDTLRVAYATRDGGTRVEVTAQLADRLEGSGLFADLDEASAFFRAGSKGYSETRSGCALDGMQLATDAWRIEPGRVTSARSSYFDDPDRFPPGSATLDSVLVMRDVPVHWRALPGMPVTAPAGAALRHAA</sequence>
<dbReference type="EMBL" id="LAQS01000043">
    <property type="protein sequence ID" value="KKZ71122.1"/>
    <property type="molecule type" value="Genomic_DNA"/>
</dbReference>
<dbReference type="Pfam" id="PF09844">
    <property type="entry name" value="DUF2071"/>
    <property type="match status" value="1"/>
</dbReference>
<comment type="caution">
    <text evidence="1">The sequence shown here is derived from an EMBL/GenBank/DDBJ whole genome shotgun (WGS) entry which is preliminary data.</text>
</comment>
<organism evidence="1 2">
    <name type="scientific">Streptomyces showdoensis</name>
    <dbReference type="NCBI Taxonomy" id="68268"/>
    <lineage>
        <taxon>Bacteria</taxon>
        <taxon>Bacillati</taxon>
        <taxon>Actinomycetota</taxon>
        <taxon>Actinomycetes</taxon>
        <taxon>Kitasatosporales</taxon>
        <taxon>Streptomycetaceae</taxon>
        <taxon>Streptomyces</taxon>
    </lineage>
</organism>
<dbReference type="RefSeq" id="WP_046910233.1">
    <property type="nucleotide sequence ID" value="NZ_BAAAXG010000017.1"/>
</dbReference>
<dbReference type="Proteomes" id="UP000265325">
    <property type="component" value="Unassembled WGS sequence"/>
</dbReference>
<gene>
    <name evidence="1" type="ORF">VO63_25025</name>
</gene>
<evidence type="ECO:0000313" key="1">
    <source>
        <dbReference type="EMBL" id="KKZ71122.1"/>
    </source>
</evidence>
<dbReference type="InterPro" id="IPR023375">
    <property type="entry name" value="ADC_dom_sf"/>
</dbReference>
<protein>
    <recommendedName>
        <fullName evidence="3">DUF2071 domain-containing protein</fullName>
    </recommendedName>
</protein>
<dbReference type="AlphaFoldDB" id="A0A2P2GHX2"/>
<dbReference type="SUPFAM" id="SSF160104">
    <property type="entry name" value="Acetoacetate decarboxylase-like"/>
    <property type="match status" value="1"/>
</dbReference>
<accession>A0A2P2GHX2</accession>
<reference evidence="1 2" key="1">
    <citation type="submission" date="2015-05" db="EMBL/GenBank/DDBJ databases">
        <title>Draft Genome assembly of Streptomyces showdoensis.</title>
        <authorList>
            <person name="Thapa K.K."/>
            <person name="Metsa-Ketela M."/>
        </authorList>
    </citation>
    <scope>NUCLEOTIDE SEQUENCE [LARGE SCALE GENOMIC DNA]</scope>
    <source>
        <strain evidence="1 2">ATCC 15227</strain>
    </source>
</reference>
<evidence type="ECO:0008006" key="3">
    <source>
        <dbReference type="Google" id="ProtNLM"/>
    </source>
</evidence>
<keyword evidence="2" id="KW-1185">Reference proteome</keyword>
<proteinExistence type="predicted"/>
<dbReference type="OrthoDB" id="5492672at2"/>
<dbReference type="InterPro" id="IPR018644">
    <property type="entry name" value="DUF2071"/>
</dbReference>
<dbReference type="Gene3D" id="2.40.400.10">
    <property type="entry name" value="Acetoacetate decarboxylase-like"/>
    <property type="match status" value="1"/>
</dbReference>
<evidence type="ECO:0000313" key="2">
    <source>
        <dbReference type="Proteomes" id="UP000265325"/>
    </source>
</evidence>